<dbReference type="PANTHER" id="PTHR42917">
    <property type="entry name" value="2,4-DIENOYL-COA REDUCTASE"/>
    <property type="match status" value="1"/>
</dbReference>
<gene>
    <name evidence="6" type="ORF">L2X98_32385</name>
</gene>
<dbReference type="InterPro" id="IPR051793">
    <property type="entry name" value="NADH:flavin_oxidoreductase"/>
</dbReference>
<dbReference type="InterPro" id="IPR036188">
    <property type="entry name" value="FAD/NAD-bd_sf"/>
</dbReference>
<dbReference type="InterPro" id="IPR023753">
    <property type="entry name" value="FAD/NAD-binding_dom"/>
</dbReference>
<dbReference type="SUPFAM" id="SSF51905">
    <property type="entry name" value="FAD/NAD(P)-binding domain"/>
    <property type="match status" value="1"/>
</dbReference>
<accession>A0ABY5NIU9</accession>
<sequence>MNPRAGRELEFPLVPVVGGSGARIAVVGGGPAGMEAARAAAFAGARVTLFEAAEAIGGQFLLAGAVPGKHDFAATAQSFRRVLDRLGVEVRTGHAATADDLVGFAHVIVATGVVPRKVEVPGSDGANVIDYAEAFARAPQLGGRVAVIGAGGIAVDLAHLLVEGEGEGVGVGEEPDAGGRAAAEQDRFRIEHGLQDGTLPPPRRQVTIMRRSGAIGAGMGVTTRWAAVQAIRRRGVRTLTGVSYRGIGPDGVRIDVDGAEELIAADVVVVAAGQTSWSPLAERLALRGIPHTVVGGARNTAGLNAVAAFEEGLRAGDAVARQCAHVTVKDK</sequence>
<dbReference type="RefSeq" id="WP_259611563.1">
    <property type="nucleotide sequence ID" value="NZ_CP091139.2"/>
</dbReference>
<keyword evidence="4" id="KW-0560">Oxidoreductase</keyword>
<feature type="domain" description="FAD/NAD(P)-binding" evidence="5">
    <location>
        <begin position="23"/>
        <end position="284"/>
    </location>
</feature>
<protein>
    <submittedName>
        <fullName evidence="6">FAD-dependent oxidoreductase</fullName>
    </submittedName>
</protein>
<dbReference type="PANTHER" id="PTHR42917:SF2">
    <property type="entry name" value="2,4-DIENOYL-COA REDUCTASE [(2E)-ENOYL-COA-PRODUCING]"/>
    <property type="match status" value="1"/>
</dbReference>
<evidence type="ECO:0000256" key="1">
    <source>
        <dbReference type="ARBA" id="ARBA00001917"/>
    </source>
</evidence>
<dbReference type="EMBL" id="CP091139">
    <property type="protein sequence ID" value="UUT35021.1"/>
    <property type="molecule type" value="Genomic_DNA"/>
</dbReference>
<keyword evidence="7" id="KW-1185">Reference proteome</keyword>
<organism evidence="6 7">
    <name type="scientific">Microbacterium elymi</name>
    <dbReference type="NCBI Taxonomy" id="2909587"/>
    <lineage>
        <taxon>Bacteria</taxon>
        <taxon>Bacillati</taxon>
        <taxon>Actinomycetota</taxon>
        <taxon>Actinomycetes</taxon>
        <taxon>Micrococcales</taxon>
        <taxon>Microbacteriaceae</taxon>
        <taxon>Microbacterium</taxon>
    </lineage>
</organism>
<keyword evidence="3" id="KW-0288">FMN</keyword>
<comment type="cofactor">
    <cofactor evidence="1">
        <name>FMN</name>
        <dbReference type="ChEBI" id="CHEBI:58210"/>
    </cofactor>
</comment>
<dbReference type="Pfam" id="PF07992">
    <property type="entry name" value="Pyr_redox_2"/>
    <property type="match status" value="1"/>
</dbReference>
<evidence type="ECO:0000256" key="3">
    <source>
        <dbReference type="ARBA" id="ARBA00022643"/>
    </source>
</evidence>
<keyword evidence="2" id="KW-0285">Flavoprotein</keyword>
<evidence type="ECO:0000259" key="5">
    <source>
        <dbReference type="Pfam" id="PF07992"/>
    </source>
</evidence>
<dbReference type="Proteomes" id="UP001054811">
    <property type="component" value="Chromosome"/>
</dbReference>
<name>A0ABY5NIU9_9MICO</name>
<dbReference type="Gene3D" id="3.50.50.60">
    <property type="entry name" value="FAD/NAD(P)-binding domain"/>
    <property type="match status" value="1"/>
</dbReference>
<dbReference type="Gene3D" id="3.40.50.720">
    <property type="entry name" value="NAD(P)-binding Rossmann-like Domain"/>
    <property type="match status" value="1"/>
</dbReference>
<dbReference type="PRINTS" id="PR00368">
    <property type="entry name" value="FADPNR"/>
</dbReference>
<proteinExistence type="predicted"/>
<evidence type="ECO:0000313" key="6">
    <source>
        <dbReference type="EMBL" id="UUT35021.1"/>
    </source>
</evidence>
<dbReference type="PRINTS" id="PR00411">
    <property type="entry name" value="PNDRDTASEI"/>
</dbReference>
<reference evidence="6" key="1">
    <citation type="submission" date="2022-01" db="EMBL/GenBank/DDBJ databases">
        <title>Microbacterium eymi and Microbacterium rhizovicinus sp. nov., isolated from the rhizospheric soil of Elymus tsukushiensis, a plant native to the Dokdo Islands, Republic of Korea.</title>
        <authorList>
            <person name="Hwang Y.J."/>
        </authorList>
    </citation>
    <scope>NUCLEOTIDE SEQUENCE</scope>
    <source>
        <strain evidence="6">KUDC0405</strain>
    </source>
</reference>
<evidence type="ECO:0000256" key="2">
    <source>
        <dbReference type="ARBA" id="ARBA00022630"/>
    </source>
</evidence>
<evidence type="ECO:0000256" key="4">
    <source>
        <dbReference type="ARBA" id="ARBA00023002"/>
    </source>
</evidence>
<evidence type="ECO:0000313" key="7">
    <source>
        <dbReference type="Proteomes" id="UP001054811"/>
    </source>
</evidence>